<protein>
    <recommendedName>
        <fullName evidence="4">Ubiquitin-like protease family profile domain-containing protein</fullName>
    </recommendedName>
</protein>
<sequence>MTLLLTVLLQVINMYGELIMESADSKVHFLNSFFHKQLMDKGYEGVKRWTKQVGARVVTFLLEYLSLLSAF</sequence>
<evidence type="ECO:0000256" key="1">
    <source>
        <dbReference type="SAM" id="SignalP"/>
    </source>
</evidence>
<keyword evidence="1" id="KW-0732">Signal</keyword>
<reference evidence="2" key="2">
    <citation type="submission" date="2025-09" db="UniProtKB">
        <authorList>
            <consortium name="Ensembl"/>
        </authorList>
    </citation>
    <scope>IDENTIFICATION</scope>
</reference>
<name>A0A8C6SCY5_9GOBI</name>
<dbReference type="SUPFAM" id="SSF54001">
    <property type="entry name" value="Cysteine proteinases"/>
    <property type="match status" value="1"/>
</dbReference>
<keyword evidence="3" id="KW-1185">Reference proteome</keyword>
<organism evidence="2 3">
    <name type="scientific">Neogobius melanostomus</name>
    <name type="common">round goby</name>
    <dbReference type="NCBI Taxonomy" id="47308"/>
    <lineage>
        <taxon>Eukaryota</taxon>
        <taxon>Metazoa</taxon>
        <taxon>Chordata</taxon>
        <taxon>Craniata</taxon>
        <taxon>Vertebrata</taxon>
        <taxon>Euteleostomi</taxon>
        <taxon>Actinopterygii</taxon>
        <taxon>Neopterygii</taxon>
        <taxon>Teleostei</taxon>
        <taxon>Neoteleostei</taxon>
        <taxon>Acanthomorphata</taxon>
        <taxon>Gobiaria</taxon>
        <taxon>Gobiiformes</taxon>
        <taxon>Gobioidei</taxon>
        <taxon>Gobiidae</taxon>
        <taxon>Benthophilinae</taxon>
        <taxon>Neogobiini</taxon>
        <taxon>Neogobius</taxon>
    </lineage>
</organism>
<accession>A0A8C6SCY5</accession>
<evidence type="ECO:0008006" key="4">
    <source>
        <dbReference type="Google" id="ProtNLM"/>
    </source>
</evidence>
<dbReference type="Ensembl" id="ENSNMLT00000004503.1">
    <property type="protein sequence ID" value="ENSNMLP00000003925.1"/>
    <property type="gene ID" value="ENSNMLG00000002901.1"/>
</dbReference>
<feature type="chain" id="PRO_5034375454" description="Ubiquitin-like protease family profile domain-containing protein" evidence="1">
    <location>
        <begin position="17"/>
        <end position="71"/>
    </location>
</feature>
<reference evidence="2" key="1">
    <citation type="submission" date="2025-08" db="UniProtKB">
        <authorList>
            <consortium name="Ensembl"/>
        </authorList>
    </citation>
    <scope>IDENTIFICATION</scope>
</reference>
<dbReference type="InterPro" id="IPR038765">
    <property type="entry name" value="Papain-like_cys_pep_sf"/>
</dbReference>
<dbReference type="Gene3D" id="3.40.395.10">
    <property type="entry name" value="Adenoviral Proteinase, Chain A"/>
    <property type="match status" value="1"/>
</dbReference>
<dbReference type="Proteomes" id="UP000694523">
    <property type="component" value="Unplaced"/>
</dbReference>
<feature type="signal peptide" evidence="1">
    <location>
        <begin position="1"/>
        <end position="16"/>
    </location>
</feature>
<proteinExistence type="predicted"/>
<evidence type="ECO:0000313" key="2">
    <source>
        <dbReference type="Ensembl" id="ENSNMLP00000003925.1"/>
    </source>
</evidence>
<dbReference type="AlphaFoldDB" id="A0A8C6SCY5"/>
<evidence type="ECO:0000313" key="3">
    <source>
        <dbReference type="Proteomes" id="UP000694523"/>
    </source>
</evidence>